<feature type="compositionally biased region" description="Basic and acidic residues" evidence="1">
    <location>
        <begin position="1"/>
        <end position="14"/>
    </location>
</feature>
<protein>
    <submittedName>
        <fullName evidence="2">Uncharacterized protein</fullName>
    </submittedName>
</protein>
<reference evidence="2" key="2">
    <citation type="submission" date="2018-05" db="EMBL/GenBank/DDBJ databases">
        <title>OpunRS2 (Oryza punctata Reference Sequence Version 2).</title>
        <authorList>
            <person name="Zhang J."/>
            <person name="Kudrna D."/>
            <person name="Lee S."/>
            <person name="Talag J."/>
            <person name="Welchert J."/>
            <person name="Wing R.A."/>
        </authorList>
    </citation>
    <scope>NUCLEOTIDE SEQUENCE [LARGE SCALE GENOMIC DNA]</scope>
</reference>
<dbReference type="AlphaFoldDB" id="A0A0E0LJJ2"/>
<name>A0A0E0LJJ2_ORYPU</name>
<evidence type="ECO:0000313" key="3">
    <source>
        <dbReference type="Proteomes" id="UP000026962"/>
    </source>
</evidence>
<dbReference type="EnsemblPlants" id="OPUNC07G09980.1">
    <property type="protein sequence ID" value="OPUNC07G09980.1"/>
    <property type="gene ID" value="OPUNC07G09980"/>
</dbReference>
<proteinExistence type="predicted"/>
<feature type="region of interest" description="Disordered" evidence="1">
    <location>
        <begin position="1"/>
        <end position="22"/>
    </location>
</feature>
<dbReference type="Gramene" id="OPUNC07G09980.1">
    <property type="protein sequence ID" value="OPUNC07G09980.1"/>
    <property type="gene ID" value="OPUNC07G09980"/>
</dbReference>
<dbReference type="HOGENOM" id="CLU_2908066_0_0_1"/>
<accession>A0A0E0LJJ2</accession>
<reference evidence="2" key="1">
    <citation type="submission" date="2015-04" db="UniProtKB">
        <authorList>
            <consortium name="EnsemblPlants"/>
        </authorList>
    </citation>
    <scope>IDENTIFICATION</scope>
</reference>
<evidence type="ECO:0000256" key="1">
    <source>
        <dbReference type="SAM" id="MobiDB-lite"/>
    </source>
</evidence>
<dbReference type="Proteomes" id="UP000026962">
    <property type="component" value="Chromosome 7"/>
</dbReference>
<evidence type="ECO:0000313" key="2">
    <source>
        <dbReference type="EnsemblPlants" id="OPUNC07G09980.1"/>
    </source>
</evidence>
<keyword evidence="3" id="KW-1185">Reference proteome</keyword>
<sequence>MNKGFDDTADKEDATAMYERAGSAGENAGSLLTKIVDRSPAKSEALRSIFDNITEIEHIQQAVQWVDFQ</sequence>
<organism evidence="2">
    <name type="scientific">Oryza punctata</name>
    <name type="common">Red rice</name>
    <dbReference type="NCBI Taxonomy" id="4537"/>
    <lineage>
        <taxon>Eukaryota</taxon>
        <taxon>Viridiplantae</taxon>
        <taxon>Streptophyta</taxon>
        <taxon>Embryophyta</taxon>
        <taxon>Tracheophyta</taxon>
        <taxon>Spermatophyta</taxon>
        <taxon>Magnoliopsida</taxon>
        <taxon>Liliopsida</taxon>
        <taxon>Poales</taxon>
        <taxon>Poaceae</taxon>
        <taxon>BOP clade</taxon>
        <taxon>Oryzoideae</taxon>
        <taxon>Oryzeae</taxon>
        <taxon>Oryzinae</taxon>
        <taxon>Oryza</taxon>
    </lineage>
</organism>